<keyword evidence="9" id="KW-0862">Zinc</keyword>
<dbReference type="CDD" id="cd08170">
    <property type="entry name" value="GlyDH"/>
    <property type="match status" value="1"/>
</dbReference>
<evidence type="ECO:0000256" key="5">
    <source>
        <dbReference type="ARBA" id="ARBA00037918"/>
    </source>
</evidence>
<dbReference type="PANTHER" id="PTHR43616">
    <property type="entry name" value="GLYCEROL DEHYDROGENASE"/>
    <property type="match status" value="1"/>
</dbReference>
<sequence length="353" mass="37397">MDRILGLPAKYIQGVGAIDRIGQAAFDLADSALVFADDFVRKSFEGRVSDSLKSSGIAHQWETFGGECCRSEIDRLAQSARKAQAKLVIALGGGKALDTGKAVAAELGCPFISVPTLASTDGPVTSIAVEYSEDHTHIGVMKFNCSPATVLVDTEVIAKAPVRFLVAGMGDALSTWIEARACHAIGRSNFRGGKISDVAITLARSCHDTILEFGKDAVLAASEGNVTEAVERVVEANVFLSGVGVENTGVAGAHALDAAISRSTLDHSSQHGERVALGVLFQLALEEDHGMLESLLPFFDDVGLPKHFSDIGIADPDLYMLAQLVMREGSPIRNLPFNLEEGKLLKALKTLVP</sequence>
<dbReference type="PIRSF" id="PIRSF000112">
    <property type="entry name" value="Glycerol_dehydrogenase"/>
    <property type="match status" value="1"/>
</dbReference>
<proteinExistence type="inferred from homology"/>
<name>A0A1G5R287_9RHOB</name>
<dbReference type="GO" id="GO:0046872">
    <property type="term" value="F:metal ion binding"/>
    <property type="evidence" value="ECO:0007669"/>
    <property type="project" value="UniProtKB-KW"/>
</dbReference>
<comment type="similarity">
    <text evidence="1">Belongs to the iron-containing alcohol dehydrogenase family.</text>
</comment>
<dbReference type="Gene3D" id="3.40.50.1970">
    <property type="match status" value="1"/>
</dbReference>
<evidence type="ECO:0000256" key="11">
    <source>
        <dbReference type="PIRSR" id="PIRSR000112-3"/>
    </source>
</evidence>
<evidence type="ECO:0000256" key="9">
    <source>
        <dbReference type="PIRSR" id="PIRSR000112-1"/>
    </source>
</evidence>
<feature type="binding site" evidence="11">
    <location>
        <position position="125"/>
    </location>
    <ligand>
        <name>NAD(+)</name>
        <dbReference type="ChEBI" id="CHEBI:57540"/>
    </ligand>
</feature>
<comment type="catalytic activity">
    <reaction evidence="8">
        <text>glycerol + NAD(+) = dihydroxyacetone + NADH + H(+)</text>
        <dbReference type="Rhea" id="RHEA:13769"/>
        <dbReference type="ChEBI" id="CHEBI:15378"/>
        <dbReference type="ChEBI" id="CHEBI:16016"/>
        <dbReference type="ChEBI" id="CHEBI:17754"/>
        <dbReference type="ChEBI" id="CHEBI:57540"/>
        <dbReference type="ChEBI" id="CHEBI:57945"/>
        <dbReference type="EC" id="1.1.1.6"/>
    </reaction>
</comment>
<dbReference type="Proteomes" id="UP000198767">
    <property type="component" value="Unassembled WGS sequence"/>
</dbReference>
<feature type="binding site" evidence="10">
    <location>
        <position position="121"/>
    </location>
    <ligand>
        <name>glycerol</name>
        <dbReference type="ChEBI" id="CHEBI:17754"/>
    </ligand>
</feature>
<feature type="binding site" evidence="11">
    <location>
        <position position="131"/>
    </location>
    <ligand>
        <name>NAD(+)</name>
        <dbReference type="ChEBI" id="CHEBI:57540"/>
    </ligand>
</feature>
<dbReference type="PROSITE" id="PS00913">
    <property type="entry name" value="ADH_IRON_1"/>
    <property type="match status" value="1"/>
</dbReference>
<evidence type="ECO:0000256" key="6">
    <source>
        <dbReference type="ARBA" id="ARBA00039147"/>
    </source>
</evidence>
<dbReference type="NCBIfam" id="NF006941">
    <property type="entry name" value="PRK09423.1"/>
    <property type="match status" value="1"/>
</dbReference>
<dbReference type="OrthoDB" id="5198708at2"/>
<dbReference type="InterPro" id="IPR001670">
    <property type="entry name" value="ADH_Fe/GldA"/>
</dbReference>
<dbReference type="RefSeq" id="WP_090219296.1">
    <property type="nucleotide sequence ID" value="NZ_FMWG01000007.1"/>
</dbReference>
<dbReference type="EMBL" id="FMWG01000007">
    <property type="protein sequence ID" value="SCZ67439.1"/>
    <property type="molecule type" value="Genomic_DNA"/>
</dbReference>
<comment type="pathway">
    <text evidence="5">Polyol metabolism; glycerol fermentation; glycerone phosphate from glycerol (oxidative route): step 1/2.</text>
</comment>
<gene>
    <name evidence="13" type="ORF">SAMN04488118_10753</name>
</gene>
<dbReference type="Pfam" id="PF00465">
    <property type="entry name" value="Fe-ADH"/>
    <property type="match status" value="1"/>
</dbReference>
<keyword evidence="14" id="KW-1185">Reference proteome</keyword>
<reference evidence="13 14" key="1">
    <citation type="submission" date="2016-10" db="EMBL/GenBank/DDBJ databases">
        <authorList>
            <person name="de Groot N.N."/>
        </authorList>
    </citation>
    <scope>NUCLEOTIDE SEQUENCE [LARGE SCALE GENOMIC DNA]</scope>
    <source>
        <strain evidence="13 14">U95</strain>
    </source>
</reference>
<evidence type="ECO:0000256" key="3">
    <source>
        <dbReference type="ARBA" id="ARBA00023002"/>
    </source>
</evidence>
<evidence type="ECO:0000259" key="12">
    <source>
        <dbReference type="Pfam" id="PF00465"/>
    </source>
</evidence>
<keyword evidence="2 9" id="KW-0479">Metal-binding</keyword>
<keyword evidence="4 11" id="KW-0520">NAD</keyword>
<feature type="binding site" evidence="9">
    <location>
        <position position="254"/>
    </location>
    <ligand>
        <name>glycerol</name>
        <dbReference type="ChEBI" id="CHEBI:17754"/>
    </ligand>
</feature>
<evidence type="ECO:0000256" key="1">
    <source>
        <dbReference type="ARBA" id="ARBA00007358"/>
    </source>
</evidence>
<feature type="binding site" evidence="11">
    <location>
        <position position="37"/>
    </location>
    <ligand>
        <name>NAD(+)</name>
        <dbReference type="ChEBI" id="CHEBI:57540"/>
    </ligand>
</feature>
<evidence type="ECO:0000313" key="14">
    <source>
        <dbReference type="Proteomes" id="UP000198767"/>
    </source>
</evidence>
<feature type="binding site" evidence="9">
    <location>
        <position position="271"/>
    </location>
    <ligand>
        <name>glycerol</name>
        <dbReference type="ChEBI" id="CHEBI:17754"/>
    </ligand>
</feature>
<dbReference type="SUPFAM" id="SSF56796">
    <property type="entry name" value="Dehydroquinate synthase-like"/>
    <property type="match status" value="1"/>
</dbReference>
<dbReference type="InterPro" id="IPR018211">
    <property type="entry name" value="ADH_Fe_CS"/>
</dbReference>
<evidence type="ECO:0000256" key="7">
    <source>
        <dbReference type="ARBA" id="ARBA00040132"/>
    </source>
</evidence>
<organism evidence="13 14">
    <name type="scientific">Epibacterium ulvae</name>
    <dbReference type="NCBI Taxonomy" id="1156985"/>
    <lineage>
        <taxon>Bacteria</taxon>
        <taxon>Pseudomonadati</taxon>
        <taxon>Pseudomonadota</taxon>
        <taxon>Alphaproteobacteria</taxon>
        <taxon>Rhodobacterales</taxon>
        <taxon>Roseobacteraceae</taxon>
        <taxon>Epibacterium</taxon>
    </lineage>
</organism>
<evidence type="ECO:0000256" key="2">
    <source>
        <dbReference type="ARBA" id="ARBA00022723"/>
    </source>
</evidence>
<dbReference type="Gene3D" id="1.20.1090.10">
    <property type="entry name" value="Dehydroquinate synthase-like - alpha domain"/>
    <property type="match status" value="1"/>
</dbReference>
<feature type="binding site" evidence="11">
    <location>
        <begin position="94"/>
        <end position="98"/>
    </location>
    <ligand>
        <name>NAD(+)</name>
        <dbReference type="ChEBI" id="CHEBI:57540"/>
    </ligand>
</feature>
<keyword evidence="3" id="KW-0560">Oxidoreductase</keyword>
<protein>
    <recommendedName>
        <fullName evidence="7">Glycerol dehydrogenase</fullName>
        <ecNumber evidence="6">1.1.1.6</ecNumber>
    </recommendedName>
</protein>
<evidence type="ECO:0000256" key="10">
    <source>
        <dbReference type="PIRSR" id="PIRSR000112-2"/>
    </source>
</evidence>
<comment type="cofactor">
    <cofactor evidence="9">
        <name>Zn(2+)</name>
        <dbReference type="ChEBI" id="CHEBI:29105"/>
    </cofactor>
    <text evidence="9">Binds 1 zinc ion per subunit.</text>
</comment>
<dbReference type="InterPro" id="IPR016205">
    <property type="entry name" value="Glycerol_DH"/>
</dbReference>
<dbReference type="EC" id="1.1.1.6" evidence="6"/>
<dbReference type="PANTHER" id="PTHR43616:SF5">
    <property type="entry name" value="GLYCEROL DEHYDROGENASE 1"/>
    <property type="match status" value="1"/>
</dbReference>
<evidence type="ECO:0000313" key="13">
    <source>
        <dbReference type="EMBL" id="SCZ67439.1"/>
    </source>
</evidence>
<evidence type="ECO:0000256" key="4">
    <source>
        <dbReference type="ARBA" id="ARBA00023027"/>
    </source>
</evidence>
<dbReference type="GO" id="GO:0008888">
    <property type="term" value="F:glycerol dehydrogenase (NAD+) activity"/>
    <property type="evidence" value="ECO:0007669"/>
    <property type="project" value="UniProtKB-EC"/>
</dbReference>
<dbReference type="AlphaFoldDB" id="A0A1G5R287"/>
<evidence type="ECO:0000256" key="8">
    <source>
        <dbReference type="ARBA" id="ARBA00049006"/>
    </source>
</evidence>
<feature type="binding site" evidence="9">
    <location>
        <position position="171"/>
    </location>
    <ligand>
        <name>glycerol</name>
        <dbReference type="ChEBI" id="CHEBI:17754"/>
    </ligand>
</feature>
<feature type="binding site" evidence="11">
    <location>
        <begin position="116"/>
        <end position="119"/>
    </location>
    <ligand>
        <name>NAD(+)</name>
        <dbReference type="ChEBI" id="CHEBI:57540"/>
    </ligand>
</feature>
<accession>A0A1G5R287</accession>
<feature type="domain" description="Alcohol dehydrogenase iron-type/glycerol dehydrogenase GldA" evidence="12">
    <location>
        <begin position="8"/>
        <end position="154"/>
    </location>
</feature>
<dbReference type="STRING" id="1156985.SAMN04488118_10753"/>